<sequence length="104" mass="11192">MTGISRIAVVAGLGINCCAYAQGFTLTVIVGEQRDRAITQCELVKSSIDNIPVSVAVEEVLNSLPNDNDAAKKKRGRPKKVMPDTDPIEATSNKFLEKDSTKSI</sequence>
<dbReference type="AlphaFoldDB" id="A0A3M7P3F3"/>
<feature type="region of interest" description="Disordered" evidence="1">
    <location>
        <begin position="66"/>
        <end position="104"/>
    </location>
</feature>
<evidence type="ECO:0000313" key="3">
    <source>
        <dbReference type="Proteomes" id="UP000276133"/>
    </source>
</evidence>
<accession>A0A3M7P3F3</accession>
<name>A0A3M7P3F3_BRAPC</name>
<evidence type="ECO:0000256" key="1">
    <source>
        <dbReference type="SAM" id="MobiDB-lite"/>
    </source>
</evidence>
<comment type="caution">
    <text evidence="2">The sequence shown here is derived from an EMBL/GenBank/DDBJ whole genome shotgun (WGS) entry which is preliminary data.</text>
</comment>
<dbReference type="Proteomes" id="UP000276133">
    <property type="component" value="Unassembled WGS sequence"/>
</dbReference>
<organism evidence="2 3">
    <name type="scientific">Brachionus plicatilis</name>
    <name type="common">Marine rotifer</name>
    <name type="synonym">Brachionus muelleri</name>
    <dbReference type="NCBI Taxonomy" id="10195"/>
    <lineage>
        <taxon>Eukaryota</taxon>
        <taxon>Metazoa</taxon>
        <taxon>Spiralia</taxon>
        <taxon>Gnathifera</taxon>
        <taxon>Rotifera</taxon>
        <taxon>Eurotatoria</taxon>
        <taxon>Monogononta</taxon>
        <taxon>Pseudotrocha</taxon>
        <taxon>Ploima</taxon>
        <taxon>Brachionidae</taxon>
        <taxon>Brachionus</taxon>
    </lineage>
</organism>
<evidence type="ECO:0000313" key="2">
    <source>
        <dbReference type="EMBL" id="RMZ93592.1"/>
    </source>
</evidence>
<keyword evidence="3" id="KW-1185">Reference proteome</keyword>
<feature type="compositionally biased region" description="Basic and acidic residues" evidence="1">
    <location>
        <begin position="95"/>
        <end position="104"/>
    </location>
</feature>
<dbReference type="EMBL" id="REGN01013691">
    <property type="protein sequence ID" value="RMZ93592.1"/>
    <property type="molecule type" value="Genomic_DNA"/>
</dbReference>
<gene>
    <name evidence="2" type="ORF">BpHYR1_050697</name>
</gene>
<protein>
    <submittedName>
        <fullName evidence="2">Uncharacterized protein</fullName>
    </submittedName>
</protein>
<proteinExistence type="predicted"/>
<reference evidence="2 3" key="1">
    <citation type="journal article" date="2018" name="Sci. Rep.">
        <title>Genomic signatures of local adaptation to the degree of environmental predictability in rotifers.</title>
        <authorList>
            <person name="Franch-Gras L."/>
            <person name="Hahn C."/>
            <person name="Garcia-Roger E.M."/>
            <person name="Carmona M.J."/>
            <person name="Serra M."/>
            <person name="Gomez A."/>
        </authorList>
    </citation>
    <scope>NUCLEOTIDE SEQUENCE [LARGE SCALE GENOMIC DNA]</scope>
    <source>
        <strain evidence="2">HYR1</strain>
    </source>
</reference>